<dbReference type="Pfam" id="PF04043">
    <property type="entry name" value="PMEI"/>
    <property type="match status" value="1"/>
</dbReference>
<organism evidence="10 11">
    <name type="scientific">Chenopodium quinoa</name>
    <name type="common">Quinoa</name>
    <dbReference type="NCBI Taxonomy" id="63459"/>
    <lineage>
        <taxon>Eukaryota</taxon>
        <taxon>Viridiplantae</taxon>
        <taxon>Streptophyta</taxon>
        <taxon>Embryophyta</taxon>
        <taxon>Tracheophyta</taxon>
        <taxon>Spermatophyta</taxon>
        <taxon>Magnoliopsida</taxon>
        <taxon>eudicotyledons</taxon>
        <taxon>Gunneridae</taxon>
        <taxon>Pentapetalae</taxon>
        <taxon>Caryophyllales</taxon>
        <taxon>Chenopodiaceae</taxon>
        <taxon>Chenopodioideae</taxon>
        <taxon>Atripliceae</taxon>
        <taxon>Chenopodium</taxon>
    </lineage>
</organism>
<protein>
    <recommendedName>
        <fullName evidence="7">Pectinesterase</fullName>
        <ecNumber evidence="7">3.1.1.11</ecNumber>
    </recommendedName>
</protein>
<keyword evidence="4 7" id="KW-0378">Hydrolase</keyword>
<dbReference type="GO" id="GO:0042545">
    <property type="term" value="P:cell wall modification"/>
    <property type="evidence" value="ECO:0007669"/>
    <property type="project" value="UniProtKB-UniRule"/>
</dbReference>
<dbReference type="AlphaFoldDB" id="A0A803MDI8"/>
<dbReference type="SUPFAM" id="SSF101148">
    <property type="entry name" value="Plant invertase/pectin methylesterase inhibitor"/>
    <property type="match status" value="1"/>
</dbReference>
<dbReference type="Gene3D" id="1.20.140.40">
    <property type="entry name" value="Invertase/pectin methylesterase inhibitor family protein"/>
    <property type="match status" value="1"/>
</dbReference>
<evidence type="ECO:0000259" key="9">
    <source>
        <dbReference type="Pfam" id="PF04043"/>
    </source>
</evidence>
<evidence type="ECO:0000313" key="10">
    <source>
        <dbReference type="EnsemblPlants" id="AUR62027531-RA:cds"/>
    </source>
</evidence>
<dbReference type="EC" id="3.1.1.11" evidence="7"/>
<evidence type="ECO:0000256" key="6">
    <source>
        <dbReference type="PROSITE-ProRule" id="PRU10040"/>
    </source>
</evidence>
<dbReference type="InterPro" id="IPR006501">
    <property type="entry name" value="Pectinesterase_inhib_dom"/>
</dbReference>
<evidence type="ECO:0000313" key="11">
    <source>
        <dbReference type="Proteomes" id="UP000596660"/>
    </source>
</evidence>
<dbReference type="SUPFAM" id="SSF51126">
    <property type="entry name" value="Pectin lyase-like"/>
    <property type="match status" value="1"/>
</dbReference>
<dbReference type="GO" id="GO:0004857">
    <property type="term" value="F:enzyme inhibitor activity"/>
    <property type="evidence" value="ECO:0007669"/>
    <property type="project" value="InterPro"/>
</dbReference>
<feature type="domain" description="Pectinesterase inhibitor" evidence="9">
    <location>
        <begin position="18"/>
        <end position="102"/>
    </location>
</feature>
<keyword evidence="11" id="KW-1185">Reference proteome</keyword>
<evidence type="ECO:0000259" key="8">
    <source>
        <dbReference type="Pfam" id="PF01095"/>
    </source>
</evidence>
<dbReference type="InterPro" id="IPR035513">
    <property type="entry name" value="Invertase/methylesterase_inhib"/>
</dbReference>
<keyword evidence="7" id="KW-0964">Secreted</keyword>
<dbReference type="GO" id="GO:0030599">
    <property type="term" value="F:pectinesterase activity"/>
    <property type="evidence" value="ECO:0007669"/>
    <property type="project" value="UniProtKB-UniRule"/>
</dbReference>
<dbReference type="InterPro" id="IPR033131">
    <property type="entry name" value="Pectinesterase_Asp_AS"/>
</dbReference>
<dbReference type="FunFam" id="2.160.20.10:FF:000001">
    <property type="entry name" value="Pectinesterase"/>
    <property type="match status" value="1"/>
</dbReference>
<reference evidence="10" key="2">
    <citation type="submission" date="2021-03" db="UniProtKB">
        <authorList>
            <consortium name="EnsemblPlants"/>
        </authorList>
    </citation>
    <scope>IDENTIFICATION</scope>
</reference>
<dbReference type="NCBIfam" id="TIGR01614">
    <property type="entry name" value="PME_inhib"/>
    <property type="match status" value="1"/>
</dbReference>
<dbReference type="Gene3D" id="2.160.20.10">
    <property type="entry name" value="Single-stranded right-handed beta-helix, Pectin lyase-like"/>
    <property type="match status" value="1"/>
</dbReference>
<proteinExistence type="inferred from homology"/>
<dbReference type="CDD" id="cd15798">
    <property type="entry name" value="PMEI-like_3"/>
    <property type="match status" value="1"/>
</dbReference>
<dbReference type="InterPro" id="IPR000070">
    <property type="entry name" value="Pectinesterase_cat"/>
</dbReference>
<accession>A0A803MDI8</accession>
<feature type="domain" description="Pectinesterase catalytic" evidence="8">
    <location>
        <begin position="158"/>
        <end position="457"/>
    </location>
</feature>
<keyword evidence="7" id="KW-0134">Cell wall</keyword>
<keyword evidence="5 7" id="KW-0063">Aspartyl esterase</keyword>
<sequence length="471" mass="52098">MVHGLVSSMDFSSFDKLAKVAWEDCLELYEDTIHEMNHTILVSRSHDHSITKDDIQTSLSAASTNLETCKDGFSDLNVPMNSKMYTFTSTNFSLLLTNALAINGALSTIPSKPYTWKRTSGVIGSGGHRRLLAHGIPSWMTKRDHKLIHTSILTMKVDLVVAKDGTGNYKTICEAIDATKHLRNGIERFIIHVKAGIYKENIVITKKMINLMLIGDGIDATIVTGNKNVFDGSTTFRSATFGISGNGFIAKGITFENTAGPQKHQAVALRSGSDFSIFYRCSFKGYQDTLYVHSKRQFYKECDIYGTVDFIFGNAAAVLQNCNIYARRPMINQMNTVTAQGRSDPNENTGIVIHGSIIEAAPDLKVVQGSFQTFLGRPWKMYSRTVVMKSNIDGMVDEAGWAPWNGDFALKTLYYGEYMNYGAGASTRGRVRWPGYHVISSPIEAGRFTVGRFLAGDKWIPASGVPFTYGL</sequence>
<dbReference type="OMA" id="FIQASEW"/>
<evidence type="ECO:0000256" key="3">
    <source>
        <dbReference type="ARBA" id="ARBA00007786"/>
    </source>
</evidence>
<dbReference type="EnsemblPlants" id="AUR62027531-RA">
    <property type="protein sequence ID" value="AUR62027531-RA:cds"/>
    <property type="gene ID" value="AUR62027531"/>
</dbReference>
<comment type="similarity">
    <text evidence="2">In the N-terminal section; belongs to the PMEI family.</text>
</comment>
<comment type="catalytic activity">
    <reaction evidence="7">
        <text>[(1-&gt;4)-alpha-D-galacturonosyl methyl ester](n) + n H2O = [(1-&gt;4)-alpha-D-galacturonosyl](n) + n methanol + n H(+)</text>
        <dbReference type="Rhea" id="RHEA:22380"/>
        <dbReference type="Rhea" id="RHEA-COMP:14570"/>
        <dbReference type="Rhea" id="RHEA-COMP:14573"/>
        <dbReference type="ChEBI" id="CHEBI:15377"/>
        <dbReference type="ChEBI" id="CHEBI:15378"/>
        <dbReference type="ChEBI" id="CHEBI:17790"/>
        <dbReference type="ChEBI" id="CHEBI:140522"/>
        <dbReference type="ChEBI" id="CHEBI:140523"/>
        <dbReference type="EC" id="3.1.1.11"/>
    </reaction>
</comment>
<comment type="function">
    <text evidence="7">Acts in the modification of cell walls via demethylesterification of cell wall pectin.</text>
</comment>
<name>A0A803MDI8_CHEQI</name>
<dbReference type="InterPro" id="IPR012334">
    <property type="entry name" value="Pectin_lyas_fold"/>
</dbReference>
<dbReference type="UniPathway" id="UPA00545">
    <property type="reaction ID" value="UER00823"/>
</dbReference>
<comment type="pathway">
    <text evidence="1 7">Glycan metabolism; pectin degradation; 2-dehydro-3-deoxy-D-gluconate from pectin: step 1/5.</text>
</comment>
<reference evidence="10" key="1">
    <citation type="journal article" date="2017" name="Nature">
        <title>The genome of Chenopodium quinoa.</title>
        <authorList>
            <person name="Jarvis D.E."/>
            <person name="Ho Y.S."/>
            <person name="Lightfoot D.J."/>
            <person name="Schmoeckel S.M."/>
            <person name="Li B."/>
            <person name="Borm T.J.A."/>
            <person name="Ohyanagi H."/>
            <person name="Mineta K."/>
            <person name="Michell C.T."/>
            <person name="Saber N."/>
            <person name="Kharbatia N.M."/>
            <person name="Rupper R.R."/>
            <person name="Sharp A.R."/>
            <person name="Dally N."/>
            <person name="Boughton B.A."/>
            <person name="Woo Y.H."/>
            <person name="Gao G."/>
            <person name="Schijlen E.G.W.M."/>
            <person name="Guo X."/>
            <person name="Momin A.A."/>
            <person name="Negrao S."/>
            <person name="Al-Babili S."/>
            <person name="Gehring C."/>
            <person name="Roessner U."/>
            <person name="Jung C."/>
            <person name="Murphy K."/>
            <person name="Arold S.T."/>
            <person name="Gojobori T."/>
            <person name="van der Linden C.G."/>
            <person name="van Loo E.N."/>
            <person name="Jellen E.N."/>
            <person name="Maughan P.J."/>
            <person name="Tester M."/>
        </authorList>
    </citation>
    <scope>NUCLEOTIDE SEQUENCE [LARGE SCALE GENOMIC DNA]</scope>
    <source>
        <strain evidence="10">cv. PI 614886</strain>
    </source>
</reference>
<dbReference type="GO" id="GO:0045490">
    <property type="term" value="P:pectin catabolic process"/>
    <property type="evidence" value="ECO:0007669"/>
    <property type="project" value="UniProtKB-UniRule"/>
</dbReference>
<dbReference type="InterPro" id="IPR018040">
    <property type="entry name" value="Pectinesterase_Tyr_AS"/>
</dbReference>
<dbReference type="PANTHER" id="PTHR31707">
    <property type="entry name" value="PECTINESTERASE"/>
    <property type="match status" value="1"/>
</dbReference>
<feature type="active site" evidence="6">
    <location>
        <position position="309"/>
    </location>
</feature>
<comment type="subcellular location">
    <subcellularLocation>
        <location evidence="7">Secreted</location>
        <location evidence="7">Cell wall</location>
    </subcellularLocation>
</comment>
<keyword evidence="7" id="KW-0961">Cell wall biogenesis/degradation</keyword>
<evidence type="ECO:0000256" key="4">
    <source>
        <dbReference type="ARBA" id="ARBA00022801"/>
    </source>
</evidence>
<comment type="similarity">
    <text evidence="3">In the C-terminal section; belongs to the pectinesterase family.</text>
</comment>
<evidence type="ECO:0000256" key="1">
    <source>
        <dbReference type="ARBA" id="ARBA00005184"/>
    </source>
</evidence>
<dbReference type="Proteomes" id="UP000596660">
    <property type="component" value="Unplaced"/>
</dbReference>
<evidence type="ECO:0000256" key="2">
    <source>
        <dbReference type="ARBA" id="ARBA00006027"/>
    </source>
</evidence>
<dbReference type="PROSITE" id="PS00800">
    <property type="entry name" value="PECTINESTERASE_1"/>
    <property type="match status" value="1"/>
</dbReference>
<evidence type="ECO:0000256" key="7">
    <source>
        <dbReference type="RuleBase" id="RU000589"/>
    </source>
</evidence>
<dbReference type="PROSITE" id="PS00503">
    <property type="entry name" value="PECTINESTERASE_2"/>
    <property type="match status" value="1"/>
</dbReference>
<dbReference type="Pfam" id="PF01095">
    <property type="entry name" value="Pectinesterase"/>
    <property type="match status" value="1"/>
</dbReference>
<evidence type="ECO:0000256" key="5">
    <source>
        <dbReference type="ARBA" id="ARBA00023085"/>
    </source>
</evidence>
<dbReference type="InterPro" id="IPR011050">
    <property type="entry name" value="Pectin_lyase_fold/virulence"/>
</dbReference>
<dbReference type="Gramene" id="AUR62027531-RA">
    <property type="protein sequence ID" value="AUR62027531-RA:cds"/>
    <property type="gene ID" value="AUR62027531"/>
</dbReference>